<comment type="caution">
    <text evidence="2">The sequence shown here is derived from an EMBL/GenBank/DDBJ whole genome shotgun (WGS) entry which is preliminary data.</text>
</comment>
<proteinExistence type="predicted"/>
<name>A0A7M2YW45_9ACTN</name>
<evidence type="ECO:0000313" key="2">
    <source>
        <dbReference type="EMBL" id="RDI73667.1"/>
    </source>
</evidence>
<reference evidence="2 3" key="1">
    <citation type="submission" date="2018-07" db="EMBL/GenBank/DDBJ databases">
        <title>High-quality-draft genome sequence of Gaiella occulta.</title>
        <authorList>
            <person name="Severino R."/>
            <person name="Froufe H.J.C."/>
            <person name="Rainey F.A."/>
            <person name="Barroso C."/>
            <person name="Albuquerque L."/>
            <person name="Lobo-Da-Cunha A."/>
            <person name="Da Costa M.S."/>
            <person name="Egas C."/>
        </authorList>
    </citation>
    <scope>NUCLEOTIDE SEQUENCE [LARGE SCALE GENOMIC DNA]</scope>
    <source>
        <strain evidence="2 3">F2-233</strain>
    </source>
</reference>
<evidence type="ECO:0000313" key="3">
    <source>
        <dbReference type="Proteomes" id="UP000254134"/>
    </source>
</evidence>
<evidence type="ECO:0000256" key="1">
    <source>
        <dbReference type="SAM" id="SignalP"/>
    </source>
</evidence>
<sequence length="244" mass="25604">MRTRLLPVLALVAALGALVASASFAVSRATDGAPGFGPMHRGAYSMMGAGGKQTSWYAGGQGPVRDIAAARAQAQRFAGRIGLRTGEVMQFANHFYVLLDDKQGRAATEVLVDPRSGAVTLEYGPAMMWNTRYGMMGGTAGGGMMGGGMMGGSGMMGSGGGPSWAPAPADVEGPLSAAQAQQVANRWLATERPGATASRPEALPGYFTIDTRRDGKVEGMLSVDERTGAVWYHWWHGRFVAMEE</sequence>
<feature type="signal peptide" evidence="1">
    <location>
        <begin position="1"/>
        <end position="25"/>
    </location>
</feature>
<organism evidence="2 3">
    <name type="scientific">Gaiella occulta</name>
    <dbReference type="NCBI Taxonomy" id="1002870"/>
    <lineage>
        <taxon>Bacteria</taxon>
        <taxon>Bacillati</taxon>
        <taxon>Actinomycetota</taxon>
        <taxon>Thermoleophilia</taxon>
        <taxon>Gaiellales</taxon>
        <taxon>Gaiellaceae</taxon>
        <taxon>Gaiella</taxon>
    </lineage>
</organism>
<accession>A0A7M2YW45</accession>
<gene>
    <name evidence="2" type="ORF">Gocc_2580</name>
</gene>
<dbReference type="RefSeq" id="WP_220150616.1">
    <property type="nucleotide sequence ID" value="NZ_QQZY01000007.1"/>
</dbReference>
<dbReference type="AlphaFoldDB" id="A0A7M2YW45"/>
<dbReference type="EMBL" id="QQZY01000007">
    <property type="protein sequence ID" value="RDI73667.1"/>
    <property type="molecule type" value="Genomic_DNA"/>
</dbReference>
<keyword evidence="3" id="KW-1185">Reference proteome</keyword>
<feature type="chain" id="PRO_5029625971" description="Peptidase propeptide and YPEB domain" evidence="1">
    <location>
        <begin position="26"/>
        <end position="244"/>
    </location>
</feature>
<protein>
    <recommendedName>
        <fullName evidence="4">Peptidase propeptide and YPEB domain</fullName>
    </recommendedName>
</protein>
<dbReference type="Proteomes" id="UP000254134">
    <property type="component" value="Unassembled WGS sequence"/>
</dbReference>
<evidence type="ECO:0008006" key="4">
    <source>
        <dbReference type="Google" id="ProtNLM"/>
    </source>
</evidence>
<keyword evidence="1" id="KW-0732">Signal</keyword>
<reference evidence="3" key="2">
    <citation type="journal article" date="2019" name="MicrobiologyOpen">
        <title>High-quality draft genome sequence of Gaiella occulta isolated from a 150 meter deep mineral water borehole and comparison with the genome sequences of other deep-branching lineages of the phylum Actinobacteria.</title>
        <authorList>
            <person name="Severino R."/>
            <person name="Froufe H.J.C."/>
            <person name="Barroso C."/>
            <person name="Albuquerque L."/>
            <person name="Lobo-da-Cunha A."/>
            <person name="da Costa M.S."/>
            <person name="Egas C."/>
        </authorList>
    </citation>
    <scope>NUCLEOTIDE SEQUENCE [LARGE SCALE GENOMIC DNA]</scope>
    <source>
        <strain evidence="3">F2-233</strain>
    </source>
</reference>